<accession>A0AB39P2W6</accession>
<proteinExistence type="predicted"/>
<protein>
    <submittedName>
        <fullName evidence="1">Uncharacterized protein</fullName>
    </submittedName>
</protein>
<dbReference type="AlphaFoldDB" id="A0AB39P2W6"/>
<dbReference type="EMBL" id="CP163435">
    <property type="protein sequence ID" value="XDQ23509.1"/>
    <property type="molecule type" value="Genomic_DNA"/>
</dbReference>
<gene>
    <name evidence="1" type="ORF">AB5J56_01745</name>
</gene>
<organism evidence="1">
    <name type="scientific">Streptomyces sp. R21</name>
    <dbReference type="NCBI Taxonomy" id="3238627"/>
    <lineage>
        <taxon>Bacteria</taxon>
        <taxon>Bacillati</taxon>
        <taxon>Actinomycetota</taxon>
        <taxon>Actinomycetes</taxon>
        <taxon>Kitasatosporales</taxon>
        <taxon>Streptomycetaceae</taxon>
        <taxon>Streptomyces</taxon>
    </lineage>
</organism>
<dbReference type="RefSeq" id="WP_369229294.1">
    <property type="nucleotide sequence ID" value="NZ_CP163435.1"/>
</dbReference>
<reference evidence="1" key="1">
    <citation type="submission" date="2024-07" db="EMBL/GenBank/DDBJ databases">
        <authorList>
            <person name="Yu S.T."/>
        </authorList>
    </citation>
    <scope>NUCLEOTIDE SEQUENCE</scope>
    <source>
        <strain evidence="1">R21</strain>
    </source>
</reference>
<evidence type="ECO:0000313" key="1">
    <source>
        <dbReference type="EMBL" id="XDQ23509.1"/>
    </source>
</evidence>
<sequence length="105" mass="11700">METIELPGTITVHDPEPVIAHMASYRAWADQHDVPFEATIERARAILVDHIAQHGLRDQVPGRHPRLSSLRTDMHAEKRGVILLPARPRRPVSLRSGGGEACSWS</sequence>
<name>A0AB39P2W6_9ACTN</name>